<evidence type="ECO:0000313" key="2">
    <source>
        <dbReference type="Proteomes" id="UP000821865"/>
    </source>
</evidence>
<gene>
    <name evidence="1" type="ORF">HPB49_011114</name>
</gene>
<accession>A0ACB8CQR5</accession>
<keyword evidence="2" id="KW-1185">Reference proteome</keyword>
<comment type="caution">
    <text evidence="1">The sequence shown here is derived from an EMBL/GenBank/DDBJ whole genome shotgun (WGS) entry which is preliminary data.</text>
</comment>
<evidence type="ECO:0000313" key="1">
    <source>
        <dbReference type="EMBL" id="KAH7949476.1"/>
    </source>
</evidence>
<protein>
    <submittedName>
        <fullName evidence="1">Uncharacterized protein</fullName>
    </submittedName>
</protein>
<dbReference type="Proteomes" id="UP000821865">
    <property type="component" value="Chromosome 5"/>
</dbReference>
<sequence>MGGEDEGDNRGRLSLGSRSAASAAAFGAKAAMAADIEVEGEDLTAEEMARWREQHIFRASKPSNAIALSSQPRRPGKMAWPRQPLPSDDSYTAVVRIRGGLDCSKYHPIYLKSMMQEAAQLAEDIDSTRVNTLNNTLLITSTSMDRIDAYLRVKSLTIAGKTHEVVVHPTSPQDSCKGYFALPVDIKEAEILPHLRQGNPEPAVLHARRMEGAVLRPIRPLLAPLRPISTEGVKCKQIGHRPDVCPVVCVPTSDKCGEVSPDANHTCNHKCVVCAGDHAKGSAQCPQRYKPKKIPPPPKKKKSDTKKSSKEPPPPLKGKEHWPALPTPSTSPSGPGHSQVSWAGVASRGSSLPNFPPNLTNTNQFLSLAQENAMLRAKIVQIEAQIQLLNSPTSSTSNASEDMEVSNNTQASPVVAPPPRNTAGPPPAKRRSSDEAEILSDADAYMDLNDRITDLETKTGQRFLALETHITHLETRMTNIESKIDELKNMIAAIIPLIPTLNNVQNK</sequence>
<proteinExistence type="predicted"/>
<organism evidence="1 2">
    <name type="scientific">Dermacentor silvarum</name>
    <name type="common">Tick</name>
    <dbReference type="NCBI Taxonomy" id="543639"/>
    <lineage>
        <taxon>Eukaryota</taxon>
        <taxon>Metazoa</taxon>
        <taxon>Ecdysozoa</taxon>
        <taxon>Arthropoda</taxon>
        <taxon>Chelicerata</taxon>
        <taxon>Arachnida</taxon>
        <taxon>Acari</taxon>
        <taxon>Parasitiformes</taxon>
        <taxon>Ixodida</taxon>
        <taxon>Ixodoidea</taxon>
        <taxon>Ixodidae</taxon>
        <taxon>Rhipicephalinae</taxon>
        <taxon>Dermacentor</taxon>
    </lineage>
</organism>
<dbReference type="EMBL" id="CM023474">
    <property type="protein sequence ID" value="KAH7949476.1"/>
    <property type="molecule type" value="Genomic_DNA"/>
</dbReference>
<name>A0ACB8CQR5_DERSI</name>
<reference evidence="1" key="1">
    <citation type="submission" date="2020-05" db="EMBL/GenBank/DDBJ databases">
        <title>Large-scale comparative analyses of tick genomes elucidate their genetic diversity and vector capacities.</title>
        <authorList>
            <person name="Jia N."/>
            <person name="Wang J."/>
            <person name="Shi W."/>
            <person name="Du L."/>
            <person name="Sun Y."/>
            <person name="Zhan W."/>
            <person name="Jiang J."/>
            <person name="Wang Q."/>
            <person name="Zhang B."/>
            <person name="Ji P."/>
            <person name="Sakyi L.B."/>
            <person name="Cui X."/>
            <person name="Yuan T."/>
            <person name="Jiang B."/>
            <person name="Yang W."/>
            <person name="Lam T.T.-Y."/>
            <person name="Chang Q."/>
            <person name="Ding S."/>
            <person name="Wang X."/>
            <person name="Zhu J."/>
            <person name="Ruan X."/>
            <person name="Zhao L."/>
            <person name="Wei J."/>
            <person name="Que T."/>
            <person name="Du C."/>
            <person name="Cheng J."/>
            <person name="Dai P."/>
            <person name="Han X."/>
            <person name="Huang E."/>
            <person name="Gao Y."/>
            <person name="Liu J."/>
            <person name="Shao H."/>
            <person name="Ye R."/>
            <person name="Li L."/>
            <person name="Wei W."/>
            <person name="Wang X."/>
            <person name="Wang C."/>
            <person name="Yang T."/>
            <person name="Huo Q."/>
            <person name="Li W."/>
            <person name="Guo W."/>
            <person name="Chen H."/>
            <person name="Zhou L."/>
            <person name="Ni X."/>
            <person name="Tian J."/>
            <person name="Zhou Y."/>
            <person name="Sheng Y."/>
            <person name="Liu T."/>
            <person name="Pan Y."/>
            <person name="Xia L."/>
            <person name="Li J."/>
            <person name="Zhao F."/>
            <person name="Cao W."/>
        </authorList>
    </citation>
    <scope>NUCLEOTIDE SEQUENCE</scope>
    <source>
        <strain evidence="1">Dsil-2018</strain>
    </source>
</reference>